<comment type="caution">
    <text evidence="9">The sequence shown here is derived from an EMBL/GenBank/DDBJ whole genome shotgun (WGS) entry which is preliminary data.</text>
</comment>
<keyword evidence="3" id="KW-1003">Cell membrane</keyword>
<feature type="domain" description="ABC3 transporter permease C-terminal" evidence="8">
    <location>
        <begin position="261"/>
        <end position="373"/>
    </location>
</feature>
<dbReference type="eggNOG" id="COG0577">
    <property type="taxonomic scope" value="Bacteria"/>
</dbReference>
<reference evidence="9" key="1">
    <citation type="submission" date="2013-01" db="EMBL/GenBank/DDBJ databases">
        <title>Genome assembly of Mariniradius saccharolyticus AK6.</title>
        <authorList>
            <person name="Vaidya B."/>
            <person name="Khatri I."/>
            <person name="Tanuku N.R.S."/>
            <person name="Subramanian S."/>
            <person name="Pinnaka A."/>
        </authorList>
    </citation>
    <scope>NUCLEOTIDE SEQUENCE [LARGE SCALE GENOMIC DNA]</scope>
    <source>
        <strain evidence="9">AK6</strain>
    </source>
</reference>
<comment type="subcellular location">
    <subcellularLocation>
        <location evidence="1">Cell membrane</location>
        <topology evidence="1">Multi-pass membrane protein</topology>
    </subcellularLocation>
</comment>
<accession>M7XYU9</accession>
<proteinExistence type="predicted"/>
<dbReference type="InterPro" id="IPR051125">
    <property type="entry name" value="ABC-4/HrtB_transporter"/>
</dbReference>
<feature type="transmembrane region" description="Helical" evidence="7">
    <location>
        <begin position="20"/>
        <end position="48"/>
    </location>
</feature>
<dbReference type="EMBL" id="AMZY02000009">
    <property type="protein sequence ID" value="EMS33662.1"/>
    <property type="molecule type" value="Genomic_DNA"/>
</dbReference>
<evidence type="ECO:0000256" key="6">
    <source>
        <dbReference type="ARBA" id="ARBA00023136"/>
    </source>
</evidence>
<evidence type="ECO:0000313" key="10">
    <source>
        <dbReference type="Proteomes" id="UP000010953"/>
    </source>
</evidence>
<feature type="transmembrane region" description="Helical" evidence="7">
    <location>
        <begin position="259"/>
        <end position="280"/>
    </location>
</feature>
<feature type="transmembrane region" description="Helical" evidence="7">
    <location>
        <begin position="338"/>
        <end position="365"/>
    </location>
</feature>
<dbReference type="InterPro" id="IPR003838">
    <property type="entry name" value="ABC3_permease_C"/>
</dbReference>
<dbReference type="OrthoDB" id="9768465at2"/>
<dbReference type="AlphaFoldDB" id="M7XYU9"/>
<evidence type="ECO:0000256" key="1">
    <source>
        <dbReference type="ARBA" id="ARBA00004651"/>
    </source>
</evidence>
<evidence type="ECO:0000256" key="5">
    <source>
        <dbReference type="ARBA" id="ARBA00022989"/>
    </source>
</evidence>
<gene>
    <name evidence="9" type="ORF">C943_04541</name>
</gene>
<keyword evidence="5 7" id="KW-1133">Transmembrane helix</keyword>
<evidence type="ECO:0000256" key="2">
    <source>
        <dbReference type="ARBA" id="ARBA00022448"/>
    </source>
</evidence>
<evidence type="ECO:0000259" key="8">
    <source>
        <dbReference type="Pfam" id="PF02687"/>
    </source>
</evidence>
<dbReference type="Pfam" id="PF02687">
    <property type="entry name" value="FtsX"/>
    <property type="match status" value="1"/>
</dbReference>
<keyword evidence="4 7" id="KW-0812">Transmembrane</keyword>
<dbReference type="STRING" id="1239962.C943_04541"/>
<keyword evidence="10" id="KW-1185">Reference proteome</keyword>
<evidence type="ECO:0000313" key="9">
    <source>
        <dbReference type="EMBL" id="EMS33662.1"/>
    </source>
</evidence>
<dbReference type="PANTHER" id="PTHR43738:SF1">
    <property type="entry name" value="HEMIN TRANSPORT SYSTEM PERMEASE PROTEIN HRTB-RELATED"/>
    <property type="match status" value="1"/>
</dbReference>
<name>M7XYU9_9BACT</name>
<dbReference type="GO" id="GO:0005886">
    <property type="term" value="C:plasma membrane"/>
    <property type="evidence" value="ECO:0007669"/>
    <property type="project" value="UniProtKB-SubCell"/>
</dbReference>
<organism evidence="9 10">
    <name type="scientific">Mariniradius saccharolyticus AK6</name>
    <dbReference type="NCBI Taxonomy" id="1239962"/>
    <lineage>
        <taxon>Bacteria</taxon>
        <taxon>Pseudomonadati</taxon>
        <taxon>Bacteroidota</taxon>
        <taxon>Cytophagia</taxon>
        <taxon>Cytophagales</taxon>
        <taxon>Cyclobacteriaceae</taxon>
        <taxon>Mariniradius</taxon>
    </lineage>
</organism>
<evidence type="ECO:0000256" key="7">
    <source>
        <dbReference type="SAM" id="Phobius"/>
    </source>
</evidence>
<keyword evidence="2" id="KW-0813">Transport</keyword>
<keyword evidence="6 7" id="KW-0472">Membrane</keyword>
<protein>
    <submittedName>
        <fullName evidence="9">ABC transporter, permease component</fullName>
    </submittedName>
</protein>
<dbReference type="RefSeq" id="WP_008626721.1">
    <property type="nucleotide sequence ID" value="NZ_AMZY02000009.1"/>
</dbReference>
<evidence type="ECO:0000256" key="4">
    <source>
        <dbReference type="ARBA" id="ARBA00022692"/>
    </source>
</evidence>
<sequence>MIQTAIKFIRYDKSKSIGVVIGIVISIFLIGQQIGILGFLTGLMGGLIENSRKDVGQIWVIDNITQNANELGQLDERLVREIRSIEGVENTYAIIASNGLVKFKNGKTASVLLVGSEAPVFVAGPNESKIHKGSIDDLLMDGAVSAELFDEKIFDNSLEIGNRVEINGKEAFIRMQTKNARGFAGAFFYTTLSKARFYSNFAQNKVSAIAVKVKPGYEVATVVRNINAAIYGVKAWDANELQQSTISFITISSNIGTSVGSLVVFAIISGFFIIGLTLYSSALDRIKDYGTLKAIGATNSYVRNLILLQSFIFALLGFALALSLLLAFKKGVENAGLVISYSAIEISALFIITVFISVGGSFFAIKKINSVEPASVFRG</sequence>
<dbReference type="PANTHER" id="PTHR43738">
    <property type="entry name" value="ABC TRANSPORTER, MEMBRANE PROTEIN"/>
    <property type="match status" value="1"/>
</dbReference>
<evidence type="ECO:0000256" key="3">
    <source>
        <dbReference type="ARBA" id="ARBA00022475"/>
    </source>
</evidence>
<dbReference type="InParanoid" id="M7XYU9"/>
<feature type="transmembrane region" description="Helical" evidence="7">
    <location>
        <begin position="301"/>
        <end position="326"/>
    </location>
</feature>
<dbReference type="Proteomes" id="UP000010953">
    <property type="component" value="Unassembled WGS sequence"/>
</dbReference>